<comment type="similarity">
    <text evidence="1">Belongs to the CtsR family.</text>
</comment>
<dbReference type="InterPro" id="IPR041908">
    <property type="entry name" value="CtsR_C_sf"/>
</dbReference>
<dbReference type="InterPro" id="IPR040465">
    <property type="entry name" value="CtsR_N"/>
</dbReference>
<feature type="domain" description="CtsR C-terminal dimerization" evidence="8">
    <location>
        <begin position="96"/>
        <end position="164"/>
    </location>
</feature>
<evidence type="ECO:0000256" key="5">
    <source>
        <dbReference type="ARBA" id="ARBA00023125"/>
    </source>
</evidence>
<dbReference type="InterPro" id="IPR041473">
    <property type="entry name" value="CtsR_C"/>
</dbReference>
<keyword evidence="4" id="KW-0805">Transcription regulation</keyword>
<dbReference type="PIRSF" id="PIRSF010607">
    <property type="entry name" value="Txn_repr_CtsR"/>
    <property type="match status" value="1"/>
</dbReference>
<evidence type="ECO:0000256" key="3">
    <source>
        <dbReference type="ARBA" id="ARBA00022491"/>
    </source>
</evidence>
<comment type="caution">
    <text evidence="9">The sequence shown here is derived from an EMBL/GenBank/DDBJ whole genome shotgun (WGS) entry which is preliminary data.</text>
</comment>
<sequence length="174" mass="19926">MRSIIMSILVKGGVLVMNDSNMSDNIETYLKQILQQAHEIEIRRVELAQRFNVVPSQINYVIKTRFNTENGYLVESKRGGGGYIRIVKMALRNEPRLIEEIKQQLPKIVSFRTATSVVSSLCREQILTVHESELILTLLSKETLSVGDVTVQGQLRARLLQQLLSRLRFESERN</sequence>
<proteinExistence type="inferred from homology"/>
<dbReference type="GO" id="GO:0006355">
    <property type="term" value="P:regulation of DNA-templated transcription"/>
    <property type="evidence" value="ECO:0007669"/>
    <property type="project" value="InterPro"/>
</dbReference>
<dbReference type="GO" id="GO:0003677">
    <property type="term" value="F:DNA binding"/>
    <property type="evidence" value="ECO:0007669"/>
    <property type="project" value="UniProtKB-KW"/>
</dbReference>
<dbReference type="InterPro" id="IPR041902">
    <property type="entry name" value="CtsR_N_sf"/>
</dbReference>
<evidence type="ECO:0000256" key="4">
    <source>
        <dbReference type="ARBA" id="ARBA00023015"/>
    </source>
</evidence>
<evidence type="ECO:0000259" key="7">
    <source>
        <dbReference type="Pfam" id="PF05848"/>
    </source>
</evidence>
<dbReference type="Pfam" id="PF17727">
    <property type="entry name" value="CtsR_C"/>
    <property type="match status" value="1"/>
</dbReference>
<evidence type="ECO:0000256" key="1">
    <source>
        <dbReference type="ARBA" id="ARBA00010189"/>
    </source>
</evidence>
<keyword evidence="3" id="KW-0678">Repressor</keyword>
<reference evidence="9 10" key="1">
    <citation type="submission" date="2020-04" db="EMBL/GenBank/DDBJ databases">
        <title>MicrobeNet Type strains.</title>
        <authorList>
            <person name="Nicholson A.C."/>
        </authorList>
    </citation>
    <scope>NUCLEOTIDE SEQUENCE [LARGE SCALE GENOMIC DNA]</scope>
    <source>
        <strain evidence="9 10">CCUG 33494</strain>
    </source>
</reference>
<dbReference type="AlphaFoldDB" id="A0A7X6LLE2"/>
<evidence type="ECO:0000259" key="8">
    <source>
        <dbReference type="Pfam" id="PF17727"/>
    </source>
</evidence>
<evidence type="ECO:0000256" key="2">
    <source>
        <dbReference type="ARBA" id="ARBA00014129"/>
    </source>
</evidence>
<evidence type="ECO:0000313" key="10">
    <source>
        <dbReference type="Proteomes" id="UP000585749"/>
    </source>
</evidence>
<keyword evidence="6" id="KW-0804">Transcription</keyword>
<dbReference type="EMBL" id="JAAXPM010000001">
    <property type="protein sequence ID" value="NKY66263.1"/>
    <property type="molecule type" value="Genomic_DNA"/>
</dbReference>
<organism evidence="9 10">
    <name type="scientific">Weissella hellenica</name>
    <dbReference type="NCBI Taxonomy" id="46256"/>
    <lineage>
        <taxon>Bacteria</taxon>
        <taxon>Bacillati</taxon>
        <taxon>Bacillota</taxon>
        <taxon>Bacilli</taxon>
        <taxon>Lactobacillales</taxon>
        <taxon>Lactobacillaceae</taxon>
        <taxon>Weissella</taxon>
    </lineage>
</organism>
<dbReference type="Gene3D" id="1.10.1200.150">
    <property type="entry name" value="Transcriptional regulator CtsR, C-terminal domain"/>
    <property type="match status" value="1"/>
</dbReference>
<feature type="domain" description="CtsR N-terminal HTH" evidence="7">
    <location>
        <begin position="21"/>
        <end position="89"/>
    </location>
</feature>
<keyword evidence="5" id="KW-0238">DNA-binding</keyword>
<gene>
    <name evidence="9" type="ORF">HF960_00845</name>
</gene>
<evidence type="ECO:0000313" key="9">
    <source>
        <dbReference type="EMBL" id="NKY66263.1"/>
    </source>
</evidence>
<evidence type="ECO:0000256" key="6">
    <source>
        <dbReference type="ARBA" id="ARBA00023163"/>
    </source>
</evidence>
<dbReference type="Gene3D" id="3.30.56.130">
    <property type="entry name" value="Transcriptional regulator CtsR, winged HTH domain"/>
    <property type="match status" value="1"/>
</dbReference>
<name>A0A7X6LLE2_WEIHE</name>
<dbReference type="Pfam" id="PF05848">
    <property type="entry name" value="CtsR"/>
    <property type="match status" value="1"/>
</dbReference>
<dbReference type="Proteomes" id="UP000585749">
    <property type="component" value="Unassembled WGS sequence"/>
</dbReference>
<protein>
    <recommendedName>
        <fullName evidence="2">Transcriptional regulator CtsR</fullName>
    </recommendedName>
</protein>
<accession>A0A7X6LLE2</accession>
<dbReference type="InterPro" id="IPR008463">
    <property type="entry name" value="CtsR"/>
</dbReference>
<dbReference type="OrthoDB" id="1680813at2"/>